<sequence length="345" mass="37868">MKPAPRWSIVALCWSWLLLPVVGHAETTRNATDPLCADAELWSGKLVTDICWSCLFPIRAAGASLGGGNVPSIATDEKFCFCTDPMGIPELGMTMGLWNPARLIEIVRNPWCSPALGGHKISESNLRLIATTGKADFDASEMSFFNYHYFAFPLTILLDLFWDGRCNSDGYRDFDLLYVSELDPTWNSDLLAFFTSPETALFANPVAISACVADAAAAATGNPLDALFWCAGAWGHMYPLSGISPTSYGTDPRITSLLATRATAALHRRGLAWKTSGNDALCGGTIYPFIPKSQYRLSMFYPVAETESNHAIGETTFKWGAGRTYPGPGEDHLYLLWRWQDCCLF</sequence>
<evidence type="ECO:0000256" key="1">
    <source>
        <dbReference type="SAM" id="SignalP"/>
    </source>
</evidence>
<feature type="signal peptide" evidence="1">
    <location>
        <begin position="1"/>
        <end position="25"/>
    </location>
</feature>
<feature type="chain" id="PRO_5008069091" evidence="1">
    <location>
        <begin position="26"/>
        <end position="345"/>
    </location>
</feature>
<dbReference type="InterPro" id="IPR009649">
    <property type="entry name" value="TraU"/>
</dbReference>
<dbReference type="RefSeq" id="WP_064040338.1">
    <property type="nucleotide sequence ID" value="NZ_LUUJ01000070.1"/>
</dbReference>
<dbReference type="OrthoDB" id="9788211at2"/>
<dbReference type="Proteomes" id="UP000077857">
    <property type="component" value="Unassembled WGS sequence"/>
</dbReference>
<evidence type="ECO:0000313" key="3">
    <source>
        <dbReference type="Proteomes" id="UP000077857"/>
    </source>
</evidence>
<accession>A0A177NG79</accession>
<protein>
    <submittedName>
        <fullName evidence="2">Conjugal transfer protein TraU</fullName>
    </submittedName>
</protein>
<dbReference type="AlphaFoldDB" id="A0A177NG79"/>
<organism evidence="2 3">
    <name type="scientific">Methylomonas koyamae</name>
    <dbReference type="NCBI Taxonomy" id="702114"/>
    <lineage>
        <taxon>Bacteria</taxon>
        <taxon>Pseudomonadati</taxon>
        <taxon>Pseudomonadota</taxon>
        <taxon>Gammaproteobacteria</taxon>
        <taxon>Methylococcales</taxon>
        <taxon>Methylococcaceae</taxon>
        <taxon>Methylomonas</taxon>
    </lineage>
</organism>
<comment type="caution">
    <text evidence="2">The sequence shown here is derived from an EMBL/GenBank/DDBJ whole genome shotgun (WGS) entry which is preliminary data.</text>
</comment>
<reference evidence="2 3" key="1">
    <citation type="submission" date="2016-03" db="EMBL/GenBank/DDBJ databases">
        <authorList>
            <person name="Ploux O."/>
        </authorList>
    </citation>
    <scope>NUCLEOTIDE SEQUENCE [LARGE SCALE GENOMIC DNA]</scope>
    <source>
        <strain evidence="2 3">R-45378</strain>
    </source>
</reference>
<evidence type="ECO:0000313" key="2">
    <source>
        <dbReference type="EMBL" id="OAI17098.1"/>
    </source>
</evidence>
<dbReference type="Pfam" id="PF06834">
    <property type="entry name" value="TraU"/>
    <property type="match status" value="1"/>
</dbReference>
<keyword evidence="1" id="KW-0732">Signal</keyword>
<gene>
    <name evidence="2" type="ORF">A1507_11295</name>
</gene>
<dbReference type="EMBL" id="LUUJ01000070">
    <property type="protein sequence ID" value="OAI17098.1"/>
    <property type="molecule type" value="Genomic_DNA"/>
</dbReference>
<proteinExistence type="predicted"/>
<name>A0A177NG79_9GAMM</name>